<dbReference type="eggNOG" id="KOG0572">
    <property type="taxonomic scope" value="Eukaryota"/>
</dbReference>
<dbReference type="InterPro" id="IPR029057">
    <property type="entry name" value="PRTase-like"/>
</dbReference>
<dbReference type="Gene3D" id="3.60.20.10">
    <property type="entry name" value="Glutamine Phosphoribosylpyrophosphate, subunit 1, domain 1"/>
    <property type="match status" value="1"/>
</dbReference>
<dbReference type="GO" id="GO:0040016">
    <property type="term" value="P:embryonic cleavage"/>
    <property type="evidence" value="ECO:0007669"/>
    <property type="project" value="EnsemblMetazoa"/>
</dbReference>
<dbReference type="STRING" id="7234.B4GMY2"/>
<dbReference type="Gene3D" id="3.40.50.2020">
    <property type="match status" value="1"/>
</dbReference>
<dbReference type="GO" id="GO:0008340">
    <property type="term" value="P:determination of adult lifespan"/>
    <property type="evidence" value="ECO:0007669"/>
    <property type="project" value="EnsemblMetazoa"/>
</dbReference>
<evidence type="ECO:0000256" key="1">
    <source>
        <dbReference type="ARBA" id="ARBA00022679"/>
    </source>
</evidence>
<reference evidence="3 4" key="1">
    <citation type="journal article" date="2007" name="Nature">
        <title>Evolution of genes and genomes on the Drosophila phylogeny.</title>
        <authorList>
            <consortium name="Drosophila 12 Genomes Consortium"/>
            <person name="Clark A.G."/>
            <person name="Eisen M.B."/>
            <person name="Smith D.R."/>
            <person name="Bergman C.M."/>
            <person name="Oliver B."/>
            <person name="Markow T.A."/>
            <person name="Kaufman T.C."/>
            <person name="Kellis M."/>
            <person name="Gelbart W."/>
            <person name="Iyer V.N."/>
            <person name="Pollard D.A."/>
            <person name="Sackton T.B."/>
            <person name="Larracuente A.M."/>
            <person name="Singh N.D."/>
            <person name="Abad J.P."/>
            <person name="Abt D.N."/>
            <person name="Adryan B."/>
            <person name="Aguade M."/>
            <person name="Akashi H."/>
            <person name="Anderson W.W."/>
            <person name="Aquadro C.F."/>
            <person name="Ardell D.H."/>
            <person name="Arguello R."/>
            <person name="Artieri C.G."/>
            <person name="Barbash D.A."/>
            <person name="Barker D."/>
            <person name="Barsanti P."/>
            <person name="Batterham P."/>
            <person name="Batzoglou S."/>
            <person name="Begun D."/>
            <person name="Bhutkar A."/>
            <person name="Blanco E."/>
            <person name="Bosak S.A."/>
            <person name="Bradley R.K."/>
            <person name="Brand A.D."/>
            <person name="Brent M.R."/>
            <person name="Brooks A.N."/>
            <person name="Brown R.H."/>
            <person name="Butlin R.K."/>
            <person name="Caggese C."/>
            <person name="Calvi B.R."/>
            <person name="Bernardo de Carvalho A."/>
            <person name="Caspi A."/>
            <person name="Castrezana S."/>
            <person name="Celniker S.E."/>
            <person name="Chang J.L."/>
            <person name="Chapple C."/>
            <person name="Chatterji S."/>
            <person name="Chinwalla A."/>
            <person name="Civetta A."/>
            <person name="Clifton S.W."/>
            <person name="Comeron J.M."/>
            <person name="Costello J.C."/>
            <person name="Coyne J.A."/>
            <person name="Daub J."/>
            <person name="David R.G."/>
            <person name="Delcher A.L."/>
            <person name="Delehaunty K."/>
            <person name="Do C.B."/>
            <person name="Ebling H."/>
            <person name="Edwards K."/>
            <person name="Eickbush T."/>
            <person name="Evans J.D."/>
            <person name="Filipski A."/>
            <person name="Findeiss S."/>
            <person name="Freyhult E."/>
            <person name="Fulton L."/>
            <person name="Fulton R."/>
            <person name="Garcia A.C."/>
            <person name="Gardiner A."/>
            <person name="Garfield D.A."/>
            <person name="Garvin B.E."/>
            <person name="Gibson G."/>
            <person name="Gilbert D."/>
            <person name="Gnerre S."/>
            <person name="Godfrey J."/>
            <person name="Good R."/>
            <person name="Gotea V."/>
            <person name="Gravely B."/>
            <person name="Greenberg A.J."/>
            <person name="Griffiths-Jones S."/>
            <person name="Gross S."/>
            <person name="Guigo R."/>
            <person name="Gustafson E.A."/>
            <person name="Haerty W."/>
            <person name="Hahn M.W."/>
            <person name="Halligan D.L."/>
            <person name="Halpern A.L."/>
            <person name="Halter G.M."/>
            <person name="Han M.V."/>
            <person name="Heger A."/>
            <person name="Hillier L."/>
            <person name="Hinrichs A.S."/>
            <person name="Holmes I."/>
            <person name="Hoskins R.A."/>
            <person name="Hubisz M.J."/>
            <person name="Hultmark D."/>
            <person name="Huntley M.A."/>
            <person name="Jaffe D.B."/>
            <person name="Jagadeeshan S."/>
            <person name="Jeck W.R."/>
            <person name="Johnson J."/>
            <person name="Jones C.D."/>
            <person name="Jordan W.C."/>
            <person name="Karpen G.H."/>
            <person name="Kataoka E."/>
            <person name="Keightley P.D."/>
            <person name="Kheradpour P."/>
            <person name="Kirkness E.F."/>
            <person name="Koerich L.B."/>
            <person name="Kristiansen K."/>
            <person name="Kudrna D."/>
            <person name="Kulathinal R.J."/>
            <person name="Kumar S."/>
            <person name="Kwok R."/>
            <person name="Lander E."/>
            <person name="Langley C.H."/>
            <person name="Lapoint R."/>
            <person name="Lazzaro B.P."/>
            <person name="Lee S.J."/>
            <person name="Levesque L."/>
            <person name="Li R."/>
            <person name="Lin C.F."/>
            <person name="Lin M.F."/>
            <person name="Lindblad-Toh K."/>
            <person name="Llopart A."/>
            <person name="Long M."/>
            <person name="Low L."/>
            <person name="Lozovsky E."/>
            <person name="Lu J."/>
            <person name="Luo M."/>
            <person name="Machado C.A."/>
            <person name="Makalowski W."/>
            <person name="Marzo M."/>
            <person name="Matsuda M."/>
            <person name="Matzkin L."/>
            <person name="McAllister B."/>
            <person name="McBride C.S."/>
            <person name="McKernan B."/>
            <person name="McKernan K."/>
            <person name="Mendez-Lago M."/>
            <person name="Minx P."/>
            <person name="Mollenhauer M.U."/>
            <person name="Montooth K."/>
            <person name="Mount S.M."/>
            <person name="Mu X."/>
            <person name="Myers E."/>
            <person name="Negre B."/>
            <person name="Newfeld S."/>
            <person name="Nielsen R."/>
            <person name="Noor M.A."/>
            <person name="O'Grady P."/>
            <person name="Pachter L."/>
            <person name="Papaceit M."/>
            <person name="Parisi M.J."/>
            <person name="Parisi M."/>
            <person name="Parts L."/>
            <person name="Pedersen J.S."/>
            <person name="Pesole G."/>
            <person name="Phillippy A.M."/>
            <person name="Ponting C.P."/>
            <person name="Pop M."/>
            <person name="Porcelli D."/>
            <person name="Powell J.R."/>
            <person name="Prohaska S."/>
            <person name="Pruitt K."/>
            <person name="Puig M."/>
            <person name="Quesneville H."/>
            <person name="Ram K.R."/>
            <person name="Rand D."/>
            <person name="Rasmussen M.D."/>
            <person name="Reed L.K."/>
            <person name="Reenan R."/>
            <person name="Reily A."/>
            <person name="Remington K.A."/>
            <person name="Rieger T.T."/>
            <person name="Ritchie M.G."/>
            <person name="Robin C."/>
            <person name="Rogers Y.H."/>
            <person name="Rohde C."/>
            <person name="Rozas J."/>
            <person name="Rubenfield M.J."/>
            <person name="Ruiz A."/>
            <person name="Russo S."/>
            <person name="Salzberg S.L."/>
            <person name="Sanchez-Gracia A."/>
            <person name="Saranga D.J."/>
            <person name="Sato H."/>
            <person name="Schaeffer S.W."/>
            <person name="Schatz M.C."/>
            <person name="Schlenke T."/>
            <person name="Schwartz R."/>
            <person name="Segarra C."/>
            <person name="Singh R.S."/>
            <person name="Sirot L."/>
            <person name="Sirota M."/>
            <person name="Sisneros N.B."/>
            <person name="Smith C.D."/>
            <person name="Smith T.F."/>
            <person name="Spieth J."/>
            <person name="Stage D.E."/>
            <person name="Stark A."/>
            <person name="Stephan W."/>
            <person name="Strausberg R.L."/>
            <person name="Strempel S."/>
            <person name="Sturgill D."/>
            <person name="Sutton G."/>
            <person name="Sutton G.G."/>
            <person name="Tao W."/>
            <person name="Teichmann S."/>
            <person name="Tobari Y.N."/>
            <person name="Tomimura Y."/>
            <person name="Tsolas J.M."/>
            <person name="Valente V.L."/>
            <person name="Venter E."/>
            <person name="Venter J.C."/>
            <person name="Vicario S."/>
            <person name="Vieira F.G."/>
            <person name="Vilella A.J."/>
            <person name="Villasante A."/>
            <person name="Walenz B."/>
            <person name="Wang J."/>
            <person name="Wasserman M."/>
            <person name="Watts T."/>
            <person name="Wilson D."/>
            <person name="Wilson R.K."/>
            <person name="Wing R.A."/>
            <person name="Wolfner M.F."/>
            <person name="Wong A."/>
            <person name="Wong G.K."/>
            <person name="Wu C.I."/>
            <person name="Wu G."/>
            <person name="Yamamoto D."/>
            <person name="Yang H.P."/>
            <person name="Yang S.P."/>
            <person name="Yorke J.A."/>
            <person name="Yoshida K."/>
            <person name="Zdobnov E."/>
            <person name="Zhang P."/>
            <person name="Zhang Y."/>
            <person name="Zimin A.V."/>
            <person name="Baldwin J."/>
            <person name="Abdouelleil A."/>
            <person name="Abdulkadir J."/>
            <person name="Abebe A."/>
            <person name="Abera B."/>
            <person name="Abreu J."/>
            <person name="Acer S.C."/>
            <person name="Aftuck L."/>
            <person name="Alexander A."/>
            <person name="An P."/>
            <person name="Anderson E."/>
            <person name="Anderson S."/>
            <person name="Arachi H."/>
            <person name="Azer M."/>
            <person name="Bachantsang P."/>
            <person name="Barry A."/>
            <person name="Bayul T."/>
            <person name="Berlin A."/>
            <person name="Bessette D."/>
            <person name="Bloom T."/>
            <person name="Blye J."/>
            <person name="Boguslavskiy L."/>
            <person name="Bonnet C."/>
            <person name="Boukhgalter B."/>
            <person name="Bourzgui I."/>
            <person name="Brown A."/>
            <person name="Cahill P."/>
            <person name="Channer S."/>
            <person name="Cheshatsang Y."/>
            <person name="Chuda L."/>
            <person name="Citroen M."/>
            <person name="Collymore A."/>
            <person name="Cooke P."/>
            <person name="Costello M."/>
            <person name="D'Aco K."/>
            <person name="Daza R."/>
            <person name="De Haan G."/>
            <person name="DeGray S."/>
            <person name="DeMaso C."/>
            <person name="Dhargay N."/>
            <person name="Dooley K."/>
            <person name="Dooley E."/>
            <person name="Doricent M."/>
            <person name="Dorje P."/>
            <person name="Dorjee K."/>
            <person name="Dupes A."/>
            <person name="Elong R."/>
            <person name="Falk J."/>
            <person name="Farina A."/>
            <person name="Faro S."/>
            <person name="Ferguson D."/>
            <person name="Fisher S."/>
            <person name="Foley C.D."/>
            <person name="Franke A."/>
            <person name="Friedrich D."/>
            <person name="Gadbois L."/>
            <person name="Gearin G."/>
            <person name="Gearin C.R."/>
            <person name="Giannoukos G."/>
            <person name="Goode T."/>
            <person name="Graham J."/>
            <person name="Grandbois E."/>
            <person name="Grewal S."/>
            <person name="Gyaltsen K."/>
            <person name="Hafez N."/>
            <person name="Hagos B."/>
            <person name="Hall J."/>
            <person name="Henson C."/>
            <person name="Hollinger A."/>
            <person name="Honan T."/>
            <person name="Huard M.D."/>
            <person name="Hughes L."/>
            <person name="Hurhula B."/>
            <person name="Husby M.E."/>
            <person name="Kamat A."/>
            <person name="Kanga B."/>
            <person name="Kashin S."/>
            <person name="Khazanovich D."/>
            <person name="Kisner P."/>
            <person name="Lance K."/>
            <person name="Lara M."/>
            <person name="Lee W."/>
            <person name="Lennon N."/>
            <person name="Letendre F."/>
            <person name="LeVine R."/>
            <person name="Lipovsky A."/>
            <person name="Liu X."/>
            <person name="Liu J."/>
            <person name="Liu S."/>
            <person name="Lokyitsang T."/>
            <person name="Lokyitsang Y."/>
            <person name="Lubonja R."/>
            <person name="Lui A."/>
            <person name="MacDonald P."/>
            <person name="Magnisalis V."/>
            <person name="Maru K."/>
            <person name="Matthews C."/>
            <person name="McCusker W."/>
            <person name="McDonough S."/>
            <person name="Mehta T."/>
            <person name="Meldrim J."/>
            <person name="Meneus L."/>
            <person name="Mihai O."/>
            <person name="Mihalev A."/>
            <person name="Mihova T."/>
            <person name="Mittelman R."/>
            <person name="Mlenga V."/>
            <person name="Montmayeur A."/>
            <person name="Mulrain L."/>
            <person name="Navidi A."/>
            <person name="Naylor J."/>
            <person name="Negash T."/>
            <person name="Nguyen T."/>
            <person name="Nguyen N."/>
            <person name="Nicol R."/>
            <person name="Norbu C."/>
            <person name="Norbu N."/>
            <person name="Novod N."/>
            <person name="O'Neill B."/>
            <person name="Osman S."/>
            <person name="Markiewicz E."/>
            <person name="Oyono O.L."/>
            <person name="Patti C."/>
            <person name="Phunkhang P."/>
            <person name="Pierre F."/>
            <person name="Priest M."/>
            <person name="Raghuraman S."/>
            <person name="Rege F."/>
            <person name="Reyes R."/>
            <person name="Rise C."/>
            <person name="Rogov P."/>
            <person name="Ross K."/>
            <person name="Ryan E."/>
            <person name="Settipalli S."/>
            <person name="Shea T."/>
            <person name="Sherpa N."/>
            <person name="Shi L."/>
            <person name="Shih D."/>
            <person name="Sparrow T."/>
            <person name="Spaulding J."/>
            <person name="Stalker J."/>
            <person name="Stange-Thomann N."/>
            <person name="Stavropoulos S."/>
            <person name="Stone C."/>
            <person name="Strader C."/>
            <person name="Tesfaye S."/>
            <person name="Thomson T."/>
            <person name="Thoulutsang Y."/>
            <person name="Thoulutsang D."/>
            <person name="Topham K."/>
            <person name="Topping I."/>
            <person name="Tsamla T."/>
            <person name="Vassiliev H."/>
            <person name="Vo A."/>
            <person name="Wangchuk T."/>
            <person name="Wangdi T."/>
            <person name="Weiand M."/>
            <person name="Wilkinson J."/>
            <person name="Wilson A."/>
            <person name="Yadav S."/>
            <person name="Young G."/>
            <person name="Yu Q."/>
            <person name="Zembek L."/>
            <person name="Zhong D."/>
            <person name="Zimmer A."/>
            <person name="Zwirko Z."/>
            <person name="Jaffe D.B."/>
            <person name="Alvarez P."/>
            <person name="Brockman W."/>
            <person name="Butler J."/>
            <person name="Chin C."/>
            <person name="Gnerre S."/>
            <person name="Grabherr M."/>
            <person name="Kleber M."/>
            <person name="Mauceli E."/>
            <person name="MacCallum I."/>
        </authorList>
    </citation>
    <scope>NUCLEOTIDE SEQUENCE [LARGE SCALE GENOMIC DNA]</scope>
    <source>
        <strain evidence="4">MSH-3 / Tucson 14011-0111.49</strain>
    </source>
</reference>
<name>B4GMY2_DROPE</name>
<protein>
    <submittedName>
        <fullName evidence="3">GL12142</fullName>
    </submittedName>
</protein>
<keyword evidence="4" id="KW-1185">Reference proteome</keyword>
<sequence length="84" mass="8736">MGINIPTREELIANKLNADQLARHVGADSLAYLSVAGLVQAVQLKQQSADIGDGDGKGKGKAMGHCTACLTGEYPGGLPDELSW</sequence>
<evidence type="ECO:0000313" key="3">
    <source>
        <dbReference type="EMBL" id="EDW38206.1"/>
    </source>
</evidence>
<organism evidence="4">
    <name type="scientific">Drosophila persimilis</name>
    <name type="common">Fruit fly</name>
    <dbReference type="NCBI Taxonomy" id="7234"/>
    <lineage>
        <taxon>Eukaryota</taxon>
        <taxon>Metazoa</taxon>
        <taxon>Ecdysozoa</taxon>
        <taxon>Arthropoda</taxon>
        <taxon>Hexapoda</taxon>
        <taxon>Insecta</taxon>
        <taxon>Pterygota</taxon>
        <taxon>Neoptera</taxon>
        <taxon>Endopterygota</taxon>
        <taxon>Diptera</taxon>
        <taxon>Brachycera</taxon>
        <taxon>Muscomorpha</taxon>
        <taxon>Ephydroidea</taxon>
        <taxon>Drosophilidae</taxon>
        <taxon>Drosophila</taxon>
        <taxon>Sophophora</taxon>
    </lineage>
</organism>
<dbReference type="PANTHER" id="PTHR11907">
    <property type="entry name" value="AMIDOPHOSPHORIBOSYLTRANSFERASE"/>
    <property type="match status" value="1"/>
</dbReference>
<dbReference type="Proteomes" id="UP000008744">
    <property type="component" value="Unassembled WGS sequence"/>
</dbReference>
<proteinExistence type="predicted"/>
<dbReference type="SMR" id="B4GMY2"/>
<dbReference type="GO" id="GO:0004044">
    <property type="term" value="F:amidophosphoribosyltransferase activity"/>
    <property type="evidence" value="ECO:0007669"/>
    <property type="project" value="EnsemblMetazoa"/>
</dbReference>
<dbReference type="AlphaFoldDB" id="B4GMY2"/>
<dbReference type="GO" id="GO:0048477">
    <property type="term" value="P:oogenesis"/>
    <property type="evidence" value="ECO:0007669"/>
    <property type="project" value="EnsemblMetazoa"/>
</dbReference>
<dbReference type="OrthoDB" id="191723at2759"/>
<evidence type="ECO:0000256" key="2">
    <source>
        <dbReference type="ARBA" id="ARBA00022962"/>
    </source>
</evidence>
<dbReference type="SUPFAM" id="SSF53271">
    <property type="entry name" value="PRTase-like"/>
    <property type="match status" value="1"/>
</dbReference>
<gene>
    <name evidence="3" type="primary">Dper\GL12142</name>
    <name evidence="3" type="ORF">Dper_GL12142</name>
</gene>
<accession>B4GMY2</accession>
<evidence type="ECO:0000313" key="4">
    <source>
        <dbReference type="Proteomes" id="UP000008744"/>
    </source>
</evidence>
<dbReference type="GO" id="GO:0006164">
    <property type="term" value="P:purine nucleotide biosynthetic process"/>
    <property type="evidence" value="ECO:0007669"/>
    <property type="project" value="EnsemblMetazoa"/>
</dbReference>
<keyword evidence="1" id="KW-0808">Transferase</keyword>
<dbReference type="EMBL" id="CH479185">
    <property type="protein sequence ID" value="EDW38206.1"/>
    <property type="molecule type" value="Genomic_DNA"/>
</dbReference>
<keyword evidence="2" id="KW-0315">Glutamine amidotransferase</keyword>
<dbReference type="InterPro" id="IPR029055">
    <property type="entry name" value="Ntn_hydrolases_N"/>
</dbReference>
<dbReference type="HOGENOM" id="CLU_2765228_0_0_1"/>